<evidence type="ECO:0000313" key="2">
    <source>
        <dbReference type="EMBL" id="CAG8690361.1"/>
    </source>
</evidence>
<reference evidence="2" key="1">
    <citation type="submission" date="2021-06" db="EMBL/GenBank/DDBJ databases">
        <authorList>
            <person name="Kallberg Y."/>
            <person name="Tangrot J."/>
            <person name="Rosling A."/>
        </authorList>
    </citation>
    <scope>NUCLEOTIDE SEQUENCE</scope>
    <source>
        <strain evidence="2">FL966</strain>
    </source>
</reference>
<sequence length="412" mass="45793">VQSINTPGGSVAVGATITITWSYTTQANPLPGTLSVIENTTKNTVIISSTITLSTQSYQWTVNVPAGTYYLALNDGSGDKYSGTQGAPKSASTPTPTPTASAAASFTESSISGYKLLFSLIVVAAVMVTGYFEKRRGKLSEKLQEGNVEVGELPEEDVDDFSERISADKPIIDLESDYLDVGFQEADHRIRDKFATYFQEKDRVEAFSVDIFMSVLSKIEKKMDRNFSALQKDLEEGELLDEAWPDIKLSKPCDQYEYDFLAKVGKCLDRAIKGLLIPARKKFIGIREKIETHAVTLRLADSKGWRTALQIVKIKYSSKSKNNQKRGKDYLLPTLSDSEENELYKKDKRKKFIPLVVEENTVGTKLLEMQNRTFQVVMNWLANGVPLFSKGILVLAAQQVSGQYSLSVEQNK</sequence>
<keyword evidence="3" id="KW-1185">Reference proteome</keyword>
<dbReference type="EMBL" id="CAJVQA010009833">
    <property type="protein sequence ID" value="CAG8690361.1"/>
    <property type="molecule type" value="Genomic_DNA"/>
</dbReference>
<feature type="compositionally biased region" description="Low complexity" evidence="1">
    <location>
        <begin position="87"/>
        <end position="101"/>
    </location>
</feature>
<dbReference type="Proteomes" id="UP000789759">
    <property type="component" value="Unassembled WGS sequence"/>
</dbReference>
<evidence type="ECO:0000256" key="1">
    <source>
        <dbReference type="SAM" id="MobiDB-lite"/>
    </source>
</evidence>
<dbReference type="OrthoDB" id="2317675at2759"/>
<organism evidence="2 3">
    <name type="scientific">Cetraspora pellucida</name>
    <dbReference type="NCBI Taxonomy" id="1433469"/>
    <lineage>
        <taxon>Eukaryota</taxon>
        <taxon>Fungi</taxon>
        <taxon>Fungi incertae sedis</taxon>
        <taxon>Mucoromycota</taxon>
        <taxon>Glomeromycotina</taxon>
        <taxon>Glomeromycetes</taxon>
        <taxon>Diversisporales</taxon>
        <taxon>Gigasporaceae</taxon>
        <taxon>Cetraspora</taxon>
    </lineage>
</organism>
<dbReference type="AlphaFoldDB" id="A0A9N9EQ85"/>
<protein>
    <submittedName>
        <fullName evidence="2">22380_t:CDS:1</fullName>
    </submittedName>
</protein>
<accession>A0A9N9EQ85</accession>
<gene>
    <name evidence="2" type="ORF">CPELLU_LOCUS11263</name>
</gene>
<feature type="non-terminal residue" evidence="2">
    <location>
        <position position="1"/>
    </location>
</feature>
<proteinExistence type="predicted"/>
<name>A0A9N9EQ85_9GLOM</name>
<feature type="region of interest" description="Disordered" evidence="1">
    <location>
        <begin position="81"/>
        <end position="101"/>
    </location>
</feature>
<evidence type="ECO:0000313" key="3">
    <source>
        <dbReference type="Proteomes" id="UP000789759"/>
    </source>
</evidence>
<comment type="caution">
    <text evidence="2">The sequence shown here is derived from an EMBL/GenBank/DDBJ whole genome shotgun (WGS) entry which is preliminary data.</text>
</comment>